<dbReference type="InterPro" id="IPR049916">
    <property type="entry name" value="WDR72-like"/>
</dbReference>
<dbReference type="SUPFAM" id="SSF50978">
    <property type="entry name" value="WD40 repeat-like"/>
    <property type="match status" value="2"/>
</dbReference>
<dbReference type="SMART" id="SM00320">
    <property type="entry name" value="WD40"/>
    <property type="match status" value="8"/>
</dbReference>
<dbReference type="InterPro" id="IPR016024">
    <property type="entry name" value="ARM-type_fold"/>
</dbReference>
<dbReference type="Gene3D" id="1.25.10.10">
    <property type="entry name" value="Leucine-rich Repeat Variant"/>
    <property type="match status" value="1"/>
</dbReference>
<feature type="repeat" description="WD" evidence="1">
    <location>
        <begin position="453"/>
        <end position="475"/>
    </location>
</feature>
<protein>
    <submittedName>
        <fullName evidence="2">Uncharacterized protein</fullName>
    </submittedName>
</protein>
<dbReference type="Gene3D" id="2.130.10.10">
    <property type="entry name" value="YVTN repeat-like/Quinoprotein amine dehydrogenase"/>
    <property type="match status" value="4"/>
</dbReference>
<keyword evidence="3" id="KW-1185">Reference proteome</keyword>
<name>A0ABR2W6H2_9FUNG</name>
<dbReference type="EMBL" id="JASJQH010006975">
    <property type="protein sequence ID" value="KAK9721558.1"/>
    <property type="molecule type" value="Genomic_DNA"/>
</dbReference>
<comment type="caution">
    <text evidence="2">The sequence shown here is derived from an EMBL/GenBank/DDBJ whole genome shotgun (WGS) entry which is preliminary data.</text>
</comment>
<dbReference type="PROSITE" id="PS50082">
    <property type="entry name" value="WD_REPEATS_2"/>
    <property type="match status" value="1"/>
</dbReference>
<dbReference type="InterPro" id="IPR015943">
    <property type="entry name" value="WD40/YVTN_repeat-like_dom_sf"/>
</dbReference>
<keyword evidence="1" id="KW-0853">WD repeat</keyword>
<gene>
    <name evidence="2" type="ORF">K7432_003301</name>
</gene>
<dbReference type="Proteomes" id="UP001479436">
    <property type="component" value="Unassembled WGS sequence"/>
</dbReference>
<organism evidence="2 3">
    <name type="scientific">Basidiobolus ranarum</name>
    <dbReference type="NCBI Taxonomy" id="34480"/>
    <lineage>
        <taxon>Eukaryota</taxon>
        <taxon>Fungi</taxon>
        <taxon>Fungi incertae sedis</taxon>
        <taxon>Zoopagomycota</taxon>
        <taxon>Entomophthoromycotina</taxon>
        <taxon>Basidiobolomycetes</taxon>
        <taxon>Basidiobolales</taxon>
        <taxon>Basidiobolaceae</taxon>
        <taxon>Basidiobolus</taxon>
    </lineage>
</organism>
<reference evidence="2 3" key="1">
    <citation type="submission" date="2023-04" db="EMBL/GenBank/DDBJ databases">
        <title>Genome of Basidiobolus ranarum AG-B5.</title>
        <authorList>
            <person name="Stajich J.E."/>
            <person name="Carter-House D."/>
            <person name="Gryganskyi A."/>
        </authorList>
    </citation>
    <scope>NUCLEOTIDE SEQUENCE [LARGE SCALE GENOMIC DNA]</scope>
    <source>
        <strain evidence="2 3">AG-B5</strain>
    </source>
</reference>
<dbReference type="PANTHER" id="PTHR44099">
    <property type="entry name" value="RABCONNECTIN-3B, ISOFORM A"/>
    <property type="match status" value="1"/>
</dbReference>
<sequence length="1160" mass="129502">MASAALSVHLAQWNKIPESFIEVIASDGDNLVAGHRDGRIWIYSLQYLDSHITPVLKYKAYLIGHKTPVTSLDFLQIENDVEGREQVLLSMSEDGELMKWSLTDGRCLQCTSKYFDGKMDNMIVFPKADKFSSSCQYIVCSGRSNTVYILDASSLEILSCWTHSNWVSCIPLYESTPNTYTFAVSTFDGCIELWSATSNALKNAEDMRLVCTYSVGSRIICMEANEYDERLIITISRRIAKVLLVSTNQFHEIAYVAAPEGCSWSKGSFLTAERFILWAESGKATQFDISVKLSHIRTTESYSQPVSATPVSTYVPKEGLKGEMCLLHGNRKTSMLGLFNAAHSQRFCAWSLHDDISLEENEIQLPEMDMALSSLWPSGLENHQVTCGIIVGYDHFVRAFESGEIYLVKLSDAFSDPNPVNMEYIHKLHGHVGRVSCLFSPRIDALQNEISWLISGGHDGLVCLWDLHTFQLIHTFRSHSQEILRILQPPNESGWTLQHSIFTVAKDNSVSVISLHDGACLHFFEGYPHQIKSFKWRNGEDYVSICYEDGQSYEWIYDKEASRFVVAKRSSGETVDSKESESSLIARNCFRDVDLNKKTISLAPIYCGVDDISAITTISINIKRLISDNYYSLPNLNQSGTAHTRSDTMRTYATQAGNYDYVPDYPADIEFVKSVFASLLTPSIDETFDQLLDRKSNASRKTMAYGLRGANGNLSILAPQESTDRSKFCISSTLTSSLLLGLMSLVKLILPHKVSSEELSSMIAQFGSALPDFVGDQYTSPSLSFLAKYWQDTLVDVQQAARSLFISVLHRMSSHDVKSVVEHWESLLPVSISAEKSNIQKMARSAIILGVIGSESPDMLPSRVRKNVALSLTLLLNDDTRISYRLAAIELISRGFSTWEPHVNGSAVLRTLLTLLYNPNPTASRLIKVSILRIATANPKLFTSTMITDLLQLKEAKDRNSYLKLISLAVNKKPTILIHYIPRLTEAIIKSLDPRDPKMRKALLKEGTAGLHEIVKTYPSVAFHGDSQKFAVGTNEGVVVIYDLRTATRWQVLEGFTRPVTVISISNDGKYIAAYSREESYIFLWHPSVGFLSMLAETLGSGNSGGNGIGSMLSSHKPSKSFNVVFPTDMNLEDIVYDLVWISNRCLQLKAGDVTLSFDI</sequence>
<proteinExistence type="predicted"/>
<dbReference type="InterPro" id="IPR011989">
    <property type="entry name" value="ARM-like"/>
</dbReference>
<evidence type="ECO:0000313" key="3">
    <source>
        <dbReference type="Proteomes" id="UP001479436"/>
    </source>
</evidence>
<dbReference type="InterPro" id="IPR036322">
    <property type="entry name" value="WD40_repeat_dom_sf"/>
</dbReference>
<dbReference type="SUPFAM" id="SSF48371">
    <property type="entry name" value="ARM repeat"/>
    <property type="match status" value="1"/>
</dbReference>
<evidence type="ECO:0000256" key="1">
    <source>
        <dbReference type="PROSITE-ProRule" id="PRU00221"/>
    </source>
</evidence>
<accession>A0ABR2W6H2</accession>
<dbReference type="InterPro" id="IPR001680">
    <property type="entry name" value="WD40_rpt"/>
</dbReference>
<evidence type="ECO:0000313" key="2">
    <source>
        <dbReference type="EMBL" id="KAK9721558.1"/>
    </source>
</evidence>
<dbReference type="Pfam" id="PF00400">
    <property type="entry name" value="WD40"/>
    <property type="match status" value="1"/>
</dbReference>
<dbReference type="PANTHER" id="PTHR44099:SF4">
    <property type="entry name" value="RABCONNECTIN-3B, ISOFORM A"/>
    <property type="match status" value="1"/>
</dbReference>